<dbReference type="RefSeq" id="WP_151597997.1">
    <property type="nucleotide sequence ID" value="NZ_WBMS02000039.1"/>
</dbReference>
<dbReference type="EMBL" id="WBMS02000039">
    <property type="protein sequence ID" value="MWA05560.1"/>
    <property type="molecule type" value="Genomic_DNA"/>
</dbReference>
<name>A0A6I4MKX3_9ACTN</name>
<keyword evidence="4" id="KW-1185">Reference proteome</keyword>
<dbReference type="Pfam" id="PF20703">
    <property type="entry name" value="nSTAND1"/>
    <property type="match status" value="1"/>
</dbReference>
<evidence type="ECO:0000256" key="1">
    <source>
        <dbReference type="SAM" id="MobiDB-lite"/>
    </source>
</evidence>
<dbReference type="InterPro" id="IPR049052">
    <property type="entry name" value="nSTAND1"/>
</dbReference>
<reference evidence="3" key="1">
    <citation type="submission" date="2019-12" db="EMBL/GenBank/DDBJ databases">
        <title>Actinomadura physcomitrii sp. nov., a novel actinomycete isolated from moss [Physcomitrium sphaericum (Ludw) Fuernr].</title>
        <authorList>
            <person name="Zhuang X."/>
        </authorList>
    </citation>
    <scope>NUCLEOTIDE SEQUENCE [LARGE SCALE GENOMIC DNA]</scope>
    <source>
        <strain evidence="3">LD22</strain>
    </source>
</reference>
<evidence type="ECO:0000313" key="4">
    <source>
        <dbReference type="Proteomes" id="UP000462055"/>
    </source>
</evidence>
<feature type="domain" description="Novel STAND NTPase 1" evidence="2">
    <location>
        <begin position="11"/>
        <end position="83"/>
    </location>
</feature>
<gene>
    <name evidence="3" type="ORF">F8568_035400</name>
</gene>
<dbReference type="Proteomes" id="UP000462055">
    <property type="component" value="Unassembled WGS sequence"/>
</dbReference>
<evidence type="ECO:0000259" key="2">
    <source>
        <dbReference type="Pfam" id="PF20703"/>
    </source>
</evidence>
<comment type="caution">
    <text evidence="3">The sequence shown here is derived from an EMBL/GenBank/DDBJ whole genome shotgun (WGS) entry which is preliminary data.</text>
</comment>
<proteinExistence type="predicted"/>
<dbReference type="AlphaFoldDB" id="A0A6I4MKX3"/>
<feature type="region of interest" description="Disordered" evidence="1">
    <location>
        <begin position="84"/>
        <end position="119"/>
    </location>
</feature>
<protein>
    <recommendedName>
        <fullName evidence="2">Novel STAND NTPase 1 domain-containing protein</fullName>
    </recommendedName>
</protein>
<organism evidence="3 4">
    <name type="scientific">Actinomadura physcomitrii</name>
    <dbReference type="NCBI Taxonomy" id="2650748"/>
    <lineage>
        <taxon>Bacteria</taxon>
        <taxon>Bacillati</taxon>
        <taxon>Actinomycetota</taxon>
        <taxon>Actinomycetes</taxon>
        <taxon>Streptosporangiales</taxon>
        <taxon>Thermomonosporaceae</taxon>
        <taxon>Actinomadura</taxon>
    </lineage>
</organism>
<sequence length="119" mass="12968">MTPSPGQETLQAQDEWLNGSSERNAAARLLLLRLVAVHSDDAPPARRRVPRARLKWAQQVVEVFARARLVTVTQDTVEIAHEAPLTGRGYGGGSGWTPTPRSGGKARRPSCCTAARGWR</sequence>
<accession>A0A6I4MKX3</accession>
<evidence type="ECO:0000313" key="3">
    <source>
        <dbReference type="EMBL" id="MWA05560.1"/>
    </source>
</evidence>